<evidence type="ECO:0000313" key="8">
    <source>
        <dbReference type="Proteomes" id="UP000241462"/>
    </source>
</evidence>
<reference evidence="7 8" key="1">
    <citation type="journal article" date="2018" name="Mycol. Prog.">
        <title>Coniella lustricola, a new species from submerged detritus.</title>
        <authorList>
            <person name="Raudabaugh D.B."/>
            <person name="Iturriaga T."/>
            <person name="Carver A."/>
            <person name="Mondo S."/>
            <person name="Pangilinan J."/>
            <person name="Lipzen A."/>
            <person name="He G."/>
            <person name="Amirebrahimi M."/>
            <person name="Grigoriev I.V."/>
            <person name="Miller A.N."/>
        </authorList>
    </citation>
    <scope>NUCLEOTIDE SEQUENCE [LARGE SCALE GENOMIC DNA]</scope>
    <source>
        <strain evidence="7 8">B22-T-1</strain>
    </source>
</reference>
<dbReference type="InterPro" id="IPR036305">
    <property type="entry name" value="RGS_sf"/>
</dbReference>
<evidence type="ECO:0000256" key="4">
    <source>
        <dbReference type="SAM" id="MobiDB-lite"/>
    </source>
</evidence>
<keyword evidence="2" id="KW-0288">FMN</keyword>
<feature type="compositionally biased region" description="Low complexity" evidence="4">
    <location>
        <begin position="534"/>
        <end position="555"/>
    </location>
</feature>
<dbReference type="PROSITE" id="PS50132">
    <property type="entry name" value="RGS"/>
    <property type="match status" value="1"/>
</dbReference>
<dbReference type="Pfam" id="PF13426">
    <property type="entry name" value="PAS_9"/>
    <property type="match status" value="1"/>
</dbReference>
<dbReference type="InterPro" id="IPR016137">
    <property type="entry name" value="RGS"/>
</dbReference>
<dbReference type="PANTHER" id="PTHR47429:SF2">
    <property type="entry name" value="PROTEIN TWIN LOV 1"/>
    <property type="match status" value="1"/>
</dbReference>
<feature type="compositionally biased region" description="Low complexity" evidence="4">
    <location>
        <begin position="491"/>
        <end position="507"/>
    </location>
</feature>
<dbReference type="PANTHER" id="PTHR47429">
    <property type="entry name" value="PROTEIN TWIN LOV 1"/>
    <property type="match status" value="1"/>
</dbReference>
<dbReference type="Pfam" id="PF00615">
    <property type="entry name" value="RGS"/>
    <property type="match status" value="1"/>
</dbReference>
<evidence type="ECO:0000259" key="5">
    <source>
        <dbReference type="PROSITE" id="PS50113"/>
    </source>
</evidence>
<organism evidence="7 8">
    <name type="scientific">Coniella lustricola</name>
    <dbReference type="NCBI Taxonomy" id="2025994"/>
    <lineage>
        <taxon>Eukaryota</taxon>
        <taxon>Fungi</taxon>
        <taxon>Dikarya</taxon>
        <taxon>Ascomycota</taxon>
        <taxon>Pezizomycotina</taxon>
        <taxon>Sordariomycetes</taxon>
        <taxon>Sordariomycetidae</taxon>
        <taxon>Diaporthales</taxon>
        <taxon>Schizoparmaceae</taxon>
        <taxon>Coniella</taxon>
    </lineage>
</organism>
<evidence type="ECO:0000256" key="1">
    <source>
        <dbReference type="ARBA" id="ARBA00022630"/>
    </source>
</evidence>
<dbReference type="InterPro" id="IPR044926">
    <property type="entry name" value="RGS_subdomain_2"/>
</dbReference>
<feature type="compositionally biased region" description="Basic residues" evidence="4">
    <location>
        <begin position="1"/>
        <end position="10"/>
    </location>
</feature>
<dbReference type="SUPFAM" id="SSF55785">
    <property type="entry name" value="PYP-like sensor domain (PAS domain)"/>
    <property type="match status" value="1"/>
</dbReference>
<feature type="region of interest" description="Disordered" evidence="4">
    <location>
        <begin position="422"/>
        <end position="478"/>
    </location>
</feature>
<keyword evidence="8" id="KW-1185">Reference proteome</keyword>
<keyword evidence="1" id="KW-0285">Flavoprotein</keyword>
<feature type="compositionally biased region" description="Polar residues" evidence="4">
    <location>
        <begin position="728"/>
        <end position="741"/>
    </location>
</feature>
<dbReference type="OrthoDB" id="447251at2759"/>
<dbReference type="InterPro" id="IPR000014">
    <property type="entry name" value="PAS"/>
</dbReference>
<dbReference type="AlphaFoldDB" id="A0A2T3AJD9"/>
<dbReference type="Proteomes" id="UP000241462">
    <property type="component" value="Unassembled WGS sequence"/>
</dbReference>
<evidence type="ECO:0008006" key="9">
    <source>
        <dbReference type="Google" id="ProtNLM"/>
    </source>
</evidence>
<evidence type="ECO:0000256" key="3">
    <source>
        <dbReference type="ARBA" id="ARBA00022991"/>
    </source>
</evidence>
<evidence type="ECO:0000313" key="7">
    <source>
        <dbReference type="EMBL" id="PSS00670.1"/>
    </source>
</evidence>
<feature type="compositionally biased region" description="Polar residues" evidence="4">
    <location>
        <begin position="573"/>
        <end position="586"/>
    </location>
</feature>
<dbReference type="GO" id="GO:0005634">
    <property type="term" value="C:nucleus"/>
    <property type="evidence" value="ECO:0007669"/>
    <property type="project" value="TreeGrafter"/>
</dbReference>
<dbReference type="InterPro" id="IPR000700">
    <property type="entry name" value="PAS-assoc_C"/>
</dbReference>
<feature type="domain" description="PAC" evidence="5">
    <location>
        <begin position="363"/>
        <end position="416"/>
    </location>
</feature>
<dbReference type="EMBL" id="KZ678382">
    <property type="protein sequence ID" value="PSS00670.1"/>
    <property type="molecule type" value="Genomic_DNA"/>
</dbReference>
<name>A0A2T3AJD9_9PEZI</name>
<feature type="region of interest" description="Disordered" evidence="4">
    <location>
        <begin position="1"/>
        <end position="86"/>
    </location>
</feature>
<feature type="region of interest" description="Disordered" evidence="4">
    <location>
        <begin position="573"/>
        <end position="596"/>
    </location>
</feature>
<dbReference type="Gene3D" id="3.30.450.20">
    <property type="entry name" value="PAS domain"/>
    <property type="match status" value="1"/>
</dbReference>
<dbReference type="Gene3D" id="1.10.167.10">
    <property type="entry name" value="Regulator of G-protein Signalling 4, domain 2"/>
    <property type="match status" value="1"/>
</dbReference>
<feature type="compositionally biased region" description="Low complexity" evidence="4">
    <location>
        <begin position="53"/>
        <end position="64"/>
    </location>
</feature>
<feature type="region of interest" description="Disordered" evidence="4">
    <location>
        <begin position="490"/>
        <end position="556"/>
    </location>
</feature>
<keyword evidence="3" id="KW-0157">Chromophore</keyword>
<sequence length="807" mass="87727">MPVVGGHRKAAPSLPPSPDLSLDARDESPLMGFDLPPWDGPAPHMLSPPPPSSSLASHLSPGPLTKRKKQPEGASRRLRGQAGPPELLDVSLRQYTNYDARGMLRSPLASPIFAPGMSYCESGGDRAFSKPDIRTTLERLEEDGSSLVDPLPILDLFSVKTFQAILKDQAAVARFRTFLGPDGRVDDLDFLLQVGEYNRAVSLLSQSVSNITLKHTGLAAQCPVRLPLDISKPLSTDMREVSGTVVPNLKSVLEDAGGYVEQHLARNVYPDFLKQQISRNLQVVNRGYSPNQSCPGFGEAFCITDPHKFDYPVVFASEGFANLNRYNMGELLFNNCRMLQGPRTRGSCTDRIRHGFLAGTGNEFIELVLNYRKDGTVYWNLLFMARLFGLDGELRYYLGGQIDVTAMLEGLEDVTHFMGTSPAVFGDAPLSPGQQQQQQHHHHHQQRQQNNGHAEDTESRTQSRIGPPGDEKAKYPPSVSRNRILQSFKWRQSSSQQQQPQSRPASAENNHSHAKPIHATSNSEPSTPVEPRRPGTTFSYSTGSSSSPSSSPPHTAVLSPCSRFMVLEHIPSAPSSSINTTESSFRSDGYKKKSSRPQLPLTFCSAPCLEMFGSGEHELADVIGMDIFEVLADMAGSSSITKNFKTAVYKSITEGEPVRLDVSMGPGLNSSSGAGGLVGSGGRSNNSSGFHRVKRSRGLSMTRRNHNNNNNSQHRRHFSPEPLPALASSFTGNSIRNSNGKMSGESAGGFGIDGTALRRSISADRAGPRSSHGAGSTGANYVSFWSPLKDDLGAIRWIVIILVPEVA</sequence>
<evidence type="ECO:0000256" key="2">
    <source>
        <dbReference type="ARBA" id="ARBA00022643"/>
    </source>
</evidence>
<dbReference type="PROSITE" id="PS50113">
    <property type="entry name" value="PAC"/>
    <property type="match status" value="1"/>
</dbReference>
<feature type="compositionally biased region" description="Gly residues" evidence="4">
    <location>
        <begin position="673"/>
        <end position="682"/>
    </location>
</feature>
<dbReference type="InParanoid" id="A0A2T3AJD9"/>
<feature type="domain" description="RGS" evidence="6">
    <location>
        <begin position="161"/>
        <end position="282"/>
    </location>
</feature>
<evidence type="ECO:0000259" key="6">
    <source>
        <dbReference type="PROSITE" id="PS50132"/>
    </source>
</evidence>
<protein>
    <recommendedName>
        <fullName evidence="9">PAC domain-containing protein</fullName>
    </recommendedName>
</protein>
<gene>
    <name evidence="7" type="ORF">BD289DRAFT_450241</name>
</gene>
<feature type="region of interest" description="Disordered" evidence="4">
    <location>
        <begin position="671"/>
        <end position="749"/>
    </location>
</feature>
<dbReference type="SUPFAM" id="SSF48097">
    <property type="entry name" value="Regulator of G-protein signaling, RGS"/>
    <property type="match status" value="1"/>
</dbReference>
<accession>A0A2T3AJD9</accession>
<dbReference type="InterPro" id="IPR035965">
    <property type="entry name" value="PAS-like_dom_sf"/>
</dbReference>
<proteinExistence type="predicted"/>
<dbReference type="STRING" id="2025994.A0A2T3AJD9"/>